<dbReference type="PROSITE" id="PS51257">
    <property type="entry name" value="PROKAR_LIPOPROTEIN"/>
    <property type="match status" value="1"/>
</dbReference>
<evidence type="ECO:0000313" key="1">
    <source>
        <dbReference type="EMBL" id="ADN75696.1"/>
    </source>
</evidence>
<dbReference type="Proteomes" id="UP000006683">
    <property type="component" value="Chromosome"/>
</dbReference>
<sequence>MTALKFALPAFAALALMGCSSDDPQYPEPEHPIMPAPESPIEPDKDNPIEAVPGHPIEDVEGDWVAPDLAMLGPALMIPSADGTEFVLRFVDGQHVREEAFVTELLPTNLNQAPQEASIRYLTKEGDAIDWERLMRAQWGVIAEYTVNSQFGGTWLRAQPERELILPGEVVADRQMLAFEHLGAQDYSVEASIKGISGAGNIASPDCHLMGQLHRRVNDAGYIGELVGASCVNHNEQTDVQGYIVARTIDGEVSIQLHAELHRSGKPVIYYGGDF</sequence>
<dbReference type="AlphaFoldDB" id="E1SP71"/>
<reference evidence="1 2" key="1">
    <citation type="journal article" date="2010" name="Stand. Genomic Sci.">
        <title>Complete genome sequence of Ferrimonas balearica type strain (PAT).</title>
        <authorList>
            <person name="Nolan M."/>
            <person name="Sikorski J."/>
            <person name="Davenport K."/>
            <person name="Lucas S."/>
            <person name="Glavina Del Rio T."/>
            <person name="Tice H."/>
            <person name="Cheng J."/>
            <person name="Goodwin L."/>
            <person name="Pitluck S."/>
            <person name="Liolios K."/>
            <person name="Ivanova N."/>
            <person name="Mavromatis K."/>
            <person name="Ovchinnikova G."/>
            <person name="Pati A."/>
            <person name="Chen A."/>
            <person name="Palaniappan K."/>
            <person name="Land M."/>
            <person name="Hauser L."/>
            <person name="Chang Y."/>
            <person name="Jeffries C."/>
            <person name="Tapia R."/>
            <person name="Brettin T."/>
            <person name="Detter J."/>
            <person name="Han C."/>
            <person name="Yasawong M."/>
            <person name="Rohde M."/>
            <person name="Tindall B."/>
            <person name="Goker M."/>
            <person name="Woyke T."/>
            <person name="Bristow J."/>
            <person name="Eisen J."/>
            <person name="Markowitz V."/>
            <person name="Hugenholtz P."/>
            <person name="Kyrpides N."/>
            <person name="Klenk H."/>
            <person name="Lapidus A."/>
        </authorList>
    </citation>
    <scope>NUCLEOTIDE SEQUENCE [LARGE SCALE GENOMIC DNA]</scope>
    <source>
        <strain evidence="2">DSM 9799 / CCM 4581 / KCTC 23876 / PAT</strain>
    </source>
</reference>
<evidence type="ECO:0008006" key="3">
    <source>
        <dbReference type="Google" id="ProtNLM"/>
    </source>
</evidence>
<proteinExistence type="predicted"/>
<dbReference type="HOGENOM" id="CLU_1011017_0_0_6"/>
<dbReference type="KEGG" id="fbl:Fbal_1492"/>
<dbReference type="GeneID" id="67181710"/>
<gene>
    <name evidence="1" type="ordered locus">Fbal_1492</name>
</gene>
<dbReference type="RefSeq" id="WP_013345002.1">
    <property type="nucleotide sequence ID" value="NC_014541.1"/>
</dbReference>
<evidence type="ECO:0000313" key="2">
    <source>
        <dbReference type="Proteomes" id="UP000006683"/>
    </source>
</evidence>
<keyword evidence="2" id="KW-1185">Reference proteome</keyword>
<name>E1SP71_FERBD</name>
<protein>
    <recommendedName>
        <fullName evidence="3">Lipoprotein</fullName>
    </recommendedName>
</protein>
<organism evidence="1 2">
    <name type="scientific">Ferrimonas balearica (strain DSM 9799 / CCM 4581 / KCTC 23876 / PAT)</name>
    <dbReference type="NCBI Taxonomy" id="550540"/>
    <lineage>
        <taxon>Bacteria</taxon>
        <taxon>Pseudomonadati</taxon>
        <taxon>Pseudomonadota</taxon>
        <taxon>Gammaproteobacteria</taxon>
        <taxon>Alteromonadales</taxon>
        <taxon>Ferrimonadaceae</taxon>
        <taxon>Ferrimonas</taxon>
    </lineage>
</organism>
<dbReference type="EMBL" id="CP002209">
    <property type="protein sequence ID" value="ADN75696.1"/>
    <property type="molecule type" value="Genomic_DNA"/>
</dbReference>
<accession>E1SP71</accession>